<comment type="caution">
    <text evidence="1">The sequence shown here is derived from an EMBL/GenBank/DDBJ whole genome shotgun (WGS) entry which is preliminary data.</text>
</comment>
<accession>A0A0J0YT16</accession>
<organism evidence="1 2">
    <name type="scientific">Neisseria arctica</name>
    <dbReference type="NCBI Taxonomy" id="1470200"/>
    <lineage>
        <taxon>Bacteria</taxon>
        <taxon>Pseudomonadati</taxon>
        <taxon>Pseudomonadota</taxon>
        <taxon>Betaproteobacteria</taxon>
        <taxon>Neisseriales</taxon>
        <taxon>Neisseriaceae</taxon>
        <taxon>Neisseria</taxon>
    </lineage>
</organism>
<protein>
    <submittedName>
        <fullName evidence="1">Uncharacterized protein</fullName>
    </submittedName>
</protein>
<evidence type="ECO:0000313" key="1">
    <source>
        <dbReference type="EMBL" id="KLT73241.1"/>
    </source>
</evidence>
<evidence type="ECO:0000313" key="2">
    <source>
        <dbReference type="Proteomes" id="UP000036027"/>
    </source>
</evidence>
<dbReference type="RefSeq" id="WP_047760468.1">
    <property type="nucleotide sequence ID" value="NZ_CP091510.1"/>
</dbReference>
<dbReference type="STRING" id="1470200.PL75_03135"/>
<dbReference type="PATRIC" id="fig|1470200.3.peg.1737"/>
<reference evidence="1 2" key="1">
    <citation type="submission" date="2014-11" db="EMBL/GenBank/DDBJ databases">
        <title>Genome of a novel goose pathogen.</title>
        <authorList>
            <person name="Hansen C.M."/>
            <person name="Hueffer K."/>
            <person name="Choi S.C."/>
        </authorList>
    </citation>
    <scope>NUCLEOTIDE SEQUENCE [LARGE SCALE GENOMIC DNA]</scope>
    <source>
        <strain evidence="1 2">KH1503</strain>
    </source>
</reference>
<dbReference type="EMBL" id="JTDO01000004">
    <property type="protein sequence ID" value="KLT73241.1"/>
    <property type="molecule type" value="Genomic_DNA"/>
</dbReference>
<dbReference type="Proteomes" id="UP000036027">
    <property type="component" value="Unassembled WGS sequence"/>
</dbReference>
<proteinExistence type="predicted"/>
<name>A0A0J0YT16_9NEIS</name>
<dbReference type="OrthoDB" id="8607354at2"/>
<dbReference type="AlphaFoldDB" id="A0A0J0YT16"/>
<gene>
    <name evidence="1" type="ORF">PL75_03135</name>
</gene>
<sequence length="167" mass="18297">MTWLIKYRWPLLVAAALLFLAAGWRIDRATQYRQGHADATAMMQATADKQARQAAEAAIAKERAAADALAEKQKEIEYEKRQTAAAVSALDVERKRVQQYATRRADSLSQAAGTARTSDDDGAARGWQLFGACAAEYGDMAKVADTQRDALAEWQAYGSAVEQIRGE</sequence>
<keyword evidence="2" id="KW-1185">Reference proteome</keyword>